<evidence type="ECO:0000256" key="1">
    <source>
        <dbReference type="ARBA" id="ARBA00004141"/>
    </source>
</evidence>
<feature type="transmembrane region" description="Helical" evidence="8">
    <location>
        <begin position="6"/>
        <end position="22"/>
    </location>
</feature>
<feature type="transmembrane region" description="Helical" evidence="8">
    <location>
        <begin position="419"/>
        <end position="438"/>
    </location>
</feature>
<proteinExistence type="inferred from homology"/>
<sequence>MNTGILFILLFFIISIVIGIWSKKGKEMNLEQWSVGGRGMGTLFIFLLSAGEMYTTFTFLGASGSAYSEGGSIFSIVSYGCIASIISYWAFPKIWKYSKKHKLISQSDFMAKKYDSQILGVLVAIVGIVALFCYLVLQFKGLGYIVEITSYGVISSKMAILFGALGVTLFVMLSGIHGSAWTSVLKDILILAIILFLGIYFPIHFYGGIKPMYQAIEHAKPNFTILPEHGMNLTWYISTIILSGIGMYMWPHSFPPIFAAKNAKVLRKNAIIMPLYQLILLFAFFVGFAAILQIKGLQGSDGDKILLLLSKKTFDPWFVGLIGGTGVLAALVPASLILMVISTLFVNNIYKVVVPSKSEIQIARLIKLIVPFITLIGLYFTFKGGNSLFSIAIVAYNFITQLAPPFFLSLMKKNFVTKYGAITGIIFGGAIVSIFDLGEKTFAQTFPHLPQLVKDLNVGIVALVINALIMIVISLITKNSMSANKKSDILAG</sequence>
<evidence type="ECO:0000256" key="3">
    <source>
        <dbReference type="ARBA" id="ARBA00022448"/>
    </source>
</evidence>
<dbReference type="InterPro" id="IPR038377">
    <property type="entry name" value="Na/Glc_symporter_sf"/>
</dbReference>
<feature type="transmembrane region" description="Helical" evidence="8">
    <location>
        <begin position="271"/>
        <end position="294"/>
    </location>
</feature>
<comment type="caution">
    <text evidence="9">The sequence shown here is derived from an EMBL/GenBank/DDBJ whole genome shotgun (WGS) entry which is preliminary data.</text>
</comment>
<evidence type="ECO:0000313" key="10">
    <source>
        <dbReference type="Proteomes" id="UP000094580"/>
    </source>
</evidence>
<evidence type="ECO:0000256" key="7">
    <source>
        <dbReference type="RuleBase" id="RU362091"/>
    </source>
</evidence>
<evidence type="ECO:0000256" key="6">
    <source>
        <dbReference type="ARBA" id="ARBA00023136"/>
    </source>
</evidence>
<dbReference type="InterPro" id="IPR001734">
    <property type="entry name" value="Na/solute_symporter"/>
</dbReference>
<dbReference type="EMBL" id="MDKC01000010">
    <property type="protein sequence ID" value="ODG92260.1"/>
    <property type="molecule type" value="Genomic_DNA"/>
</dbReference>
<keyword evidence="4 8" id="KW-0812">Transmembrane</keyword>
<keyword evidence="3" id="KW-0813">Transport</keyword>
<comment type="subcellular location">
    <subcellularLocation>
        <location evidence="1">Membrane</location>
        <topology evidence="1">Multi-pass membrane protein</topology>
    </subcellularLocation>
</comment>
<dbReference type="CDD" id="cd10322">
    <property type="entry name" value="SLC5sbd"/>
    <property type="match status" value="1"/>
</dbReference>
<feature type="transmembrane region" description="Helical" evidence="8">
    <location>
        <begin position="157"/>
        <end position="176"/>
    </location>
</feature>
<evidence type="ECO:0000256" key="8">
    <source>
        <dbReference type="SAM" id="Phobius"/>
    </source>
</evidence>
<protein>
    <submittedName>
        <fullName evidence="9">Sodium:solute symporter</fullName>
    </submittedName>
</protein>
<name>A0ABX2ZUC0_9BACI</name>
<feature type="transmembrane region" description="Helical" evidence="8">
    <location>
        <begin position="233"/>
        <end position="250"/>
    </location>
</feature>
<feature type="transmembrane region" description="Helical" evidence="8">
    <location>
        <begin position="388"/>
        <end position="407"/>
    </location>
</feature>
<evidence type="ECO:0000256" key="4">
    <source>
        <dbReference type="ARBA" id="ARBA00022692"/>
    </source>
</evidence>
<dbReference type="Gene3D" id="1.20.1730.10">
    <property type="entry name" value="Sodium/glucose cotransporter"/>
    <property type="match status" value="1"/>
</dbReference>
<dbReference type="PROSITE" id="PS50283">
    <property type="entry name" value="NA_SOLUT_SYMP_3"/>
    <property type="match status" value="1"/>
</dbReference>
<keyword evidence="6 8" id="KW-0472">Membrane</keyword>
<gene>
    <name evidence="9" type="ORF">BED47_20975</name>
</gene>
<dbReference type="InterPro" id="IPR050277">
    <property type="entry name" value="Sodium:Solute_Symporter"/>
</dbReference>
<accession>A0ABX2ZUC0</accession>
<dbReference type="Proteomes" id="UP000094580">
    <property type="component" value="Unassembled WGS sequence"/>
</dbReference>
<organism evidence="9 10">
    <name type="scientific">Gottfriedia luciferensis</name>
    <dbReference type="NCBI Taxonomy" id="178774"/>
    <lineage>
        <taxon>Bacteria</taxon>
        <taxon>Bacillati</taxon>
        <taxon>Bacillota</taxon>
        <taxon>Bacilli</taxon>
        <taxon>Bacillales</taxon>
        <taxon>Bacillaceae</taxon>
        <taxon>Gottfriedia</taxon>
    </lineage>
</organism>
<feature type="transmembrane region" description="Helical" evidence="8">
    <location>
        <begin position="188"/>
        <end position="207"/>
    </location>
</feature>
<keyword evidence="10" id="KW-1185">Reference proteome</keyword>
<feature type="transmembrane region" description="Helical" evidence="8">
    <location>
        <begin position="458"/>
        <end position="477"/>
    </location>
</feature>
<feature type="transmembrane region" description="Helical" evidence="8">
    <location>
        <begin position="118"/>
        <end position="137"/>
    </location>
</feature>
<reference evidence="9 10" key="1">
    <citation type="submission" date="2016-07" db="EMBL/GenBank/DDBJ databases">
        <authorList>
            <person name="Townsley L."/>
            <person name="Shank E.A."/>
        </authorList>
    </citation>
    <scope>NUCLEOTIDE SEQUENCE [LARGE SCALE GENOMIC DNA]</scope>
    <source>
        <strain evidence="9 10">CH01</strain>
    </source>
</reference>
<keyword evidence="5 8" id="KW-1133">Transmembrane helix</keyword>
<dbReference type="RefSeq" id="WP_069033543.1">
    <property type="nucleotide sequence ID" value="NZ_MDKC01000010.1"/>
</dbReference>
<feature type="transmembrane region" description="Helical" evidence="8">
    <location>
        <begin position="362"/>
        <end position="382"/>
    </location>
</feature>
<dbReference type="PANTHER" id="PTHR48086">
    <property type="entry name" value="SODIUM/PROLINE SYMPORTER-RELATED"/>
    <property type="match status" value="1"/>
</dbReference>
<evidence type="ECO:0000313" key="9">
    <source>
        <dbReference type="EMBL" id="ODG92260.1"/>
    </source>
</evidence>
<feature type="transmembrane region" description="Helical" evidence="8">
    <location>
        <begin position="73"/>
        <end position="91"/>
    </location>
</feature>
<dbReference type="PANTHER" id="PTHR48086:SF8">
    <property type="entry name" value="MONOCARBOXYLIC ACID PERMEASE"/>
    <property type="match status" value="1"/>
</dbReference>
<feature type="transmembrane region" description="Helical" evidence="8">
    <location>
        <begin position="43"/>
        <end position="67"/>
    </location>
</feature>
<feature type="transmembrane region" description="Helical" evidence="8">
    <location>
        <begin position="317"/>
        <end position="350"/>
    </location>
</feature>
<evidence type="ECO:0000256" key="2">
    <source>
        <dbReference type="ARBA" id="ARBA00006434"/>
    </source>
</evidence>
<dbReference type="Pfam" id="PF00474">
    <property type="entry name" value="SSF"/>
    <property type="match status" value="1"/>
</dbReference>
<comment type="similarity">
    <text evidence="2 7">Belongs to the sodium:solute symporter (SSF) (TC 2.A.21) family.</text>
</comment>
<evidence type="ECO:0000256" key="5">
    <source>
        <dbReference type="ARBA" id="ARBA00022989"/>
    </source>
</evidence>